<dbReference type="GO" id="GO:0042147">
    <property type="term" value="P:retrograde transport, endosome to Golgi"/>
    <property type="evidence" value="ECO:0007669"/>
    <property type="project" value="InterPro"/>
</dbReference>
<feature type="domain" description="Vacuolar protein sorting-associated protein 54 N-terminal" evidence="10">
    <location>
        <begin position="268"/>
        <end position="432"/>
    </location>
</feature>
<dbReference type="OrthoDB" id="10259024at2759"/>
<feature type="domain" description="Vacuolar protein sorting-associated protein 54 C-terminal" evidence="9">
    <location>
        <begin position="974"/>
        <end position="1105"/>
    </location>
</feature>
<dbReference type="AlphaFoldDB" id="A0A9N9GQY7"/>
<evidence type="ECO:0000259" key="10">
    <source>
        <dbReference type="Pfam" id="PF10475"/>
    </source>
</evidence>
<feature type="region of interest" description="Disordered" evidence="8">
    <location>
        <begin position="684"/>
        <end position="730"/>
    </location>
</feature>
<evidence type="ECO:0000256" key="3">
    <source>
        <dbReference type="ARBA" id="ARBA00017665"/>
    </source>
</evidence>
<dbReference type="InterPro" id="IPR039745">
    <property type="entry name" value="Vps54"/>
</dbReference>
<dbReference type="PANTHER" id="PTHR12965:SF0">
    <property type="entry name" value="VACUOLAR PROTEIN SORTING-ASSOCIATED PROTEIN 54"/>
    <property type="match status" value="1"/>
</dbReference>
<dbReference type="Pfam" id="PF10475">
    <property type="entry name" value="Vps54_N"/>
    <property type="match status" value="1"/>
</dbReference>
<dbReference type="InterPro" id="IPR019515">
    <property type="entry name" value="VPS54_N"/>
</dbReference>
<evidence type="ECO:0000256" key="1">
    <source>
        <dbReference type="ARBA" id="ARBA00004601"/>
    </source>
</evidence>
<dbReference type="GO" id="GO:0005829">
    <property type="term" value="C:cytosol"/>
    <property type="evidence" value="ECO:0007669"/>
    <property type="project" value="GOC"/>
</dbReference>
<sequence length="1239" mass="138797">MSKVEEKKRQSSAGAEYFAESNLPSTVASTTPQTRRFSSSSTRSFDNNDYFSTSPVNQRVSSSMSLYGRGYNRGLLRRISMNSSISNFSTMSETSLPWTTKLLLYLNRQFINISILFLNKICIKKDIGFNAISGVLNNPNSKSSSTIKPSKNDIPSVPHTVIRKIKPTDFNSYIKQITPIFERYSHNKEIGTIGSQPIRSPTSLKTESPTNTLATNLENLQSTHDETVDVPVHRLESTRNPYSVIIPSPASLGDDRTREPVIELPLLETVPSVFFDPDFNLENPRIFDIVCENTDIIGGNPNNLGISTNAILQEKLSHYLDTVEVHLIKEISLRSSSFFAALSNLQALHSETLECVSQINGLRQKLTHIDDSQAKQGLEVVRLKRRRANMTKLYEGIKMVAEIRSTQPMIQVLLGQGDYFSALDLIDEANNILYGGEGQQSQLEIMNSDQGLKTPNSSTSTMNSRSTVIRRLSNVAEKSSSLHLRGVRVLMNFSVQLADMYKMIGTMMENDLLNMLFLDFEECIEKANTTDSITKLYKVHHATRQNAQPFDDAVNTCGTEKGEKLKKRVMPLILGLYRMNRFSSALQAYRERVMEEIKKITQTQKYLPSPITLSESLDDQANDMQNEQSSNIVKLLKGMTFDAFLNMLLSMYSVLLEGISCIAKHSELFSSILSEAQSSGFELRSNPEILNNDNERDLSRDGTQTDEDRSTDAEILPAKPLNESTPSGGSRFSKALKITTGIKSIIQKTSSLTLKVPPSEPLPKEQDVTPQTTQTRVVKSDANVSDINTGFLQLLSDSSQIVFAAADLAHVRCANLIAFRADQNAQLNPKDFYRLYNVTWAFVLECDGLCGRMCYGLRGTISSQAKAFLNHFHMEKTKQGVTLVENEQWIQAEVPIDFQRIVDRIITAATKGLVDFKDDPTDPLSSPISPVFPPPRTSLQIEGSTNTFNDTGKKELSTGKLNNTSSRFILVEDRRFFVVGCSLMLLKMLGDYLRCMANIPTLTTETMNKIIEILNLFNSRTCQVILGAGAMRSAGLKNITAKHLALTSQSLGAIISLIPFIRECIRHNLDAKKFIMLTEFDRIKKDYVNHQDEVHMKLVSIMSERVVVHLRSFQSINWDDTIVKDGPNSYMELLVKETNTLHKVLNKYLPPEILQNVMSKVFKSSITKLSEEISKLSIYTPIGKKRVTTDVQYYITKLSTLEGVQSSTNELEDTVNSLQIKENSSKTDGNTTTTTFDTK</sequence>
<dbReference type="GO" id="GO:0000938">
    <property type="term" value="C:GARP complex"/>
    <property type="evidence" value="ECO:0007669"/>
    <property type="project" value="InterPro"/>
</dbReference>
<keyword evidence="6" id="KW-0333">Golgi apparatus</keyword>
<dbReference type="Gene3D" id="1.20.1280.130">
    <property type="match status" value="1"/>
</dbReference>
<evidence type="ECO:0000256" key="8">
    <source>
        <dbReference type="SAM" id="MobiDB-lite"/>
    </source>
</evidence>
<evidence type="ECO:0000259" key="9">
    <source>
        <dbReference type="Pfam" id="PF07928"/>
    </source>
</evidence>
<feature type="compositionally biased region" description="Low complexity" evidence="8">
    <location>
        <begin position="29"/>
        <end position="43"/>
    </location>
</feature>
<dbReference type="GO" id="GO:0015031">
    <property type="term" value="P:protein transport"/>
    <property type="evidence" value="ECO:0007669"/>
    <property type="project" value="UniProtKB-KW"/>
</dbReference>
<evidence type="ECO:0000313" key="12">
    <source>
        <dbReference type="Proteomes" id="UP000789342"/>
    </source>
</evidence>
<comment type="caution">
    <text evidence="11">The sequence shown here is derived from an EMBL/GenBank/DDBJ whole genome shotgun (WGS) entry which is preliminary data.</text>
</comment>
<dbReference type="GO" id="GO:0006896">
    <property type="term" value="P:Golgi to vacuole transport"/>
    <property type="evidence" value="ECO:0007669"/>
    <property type="project" value="TreeGrafter"/>
</dbReference>
<organism evidence="11 12">
    <name type="scientific">Acaulospora morrowiae</name>
    <dbReference type="NCBI Taxonomy" id="94023"/>
    <lineage>
        <taxon>Eukaryota</taxon>
        <taxon>Fungi</taxon>
        <taxon>Fungi incertae sedis</taxon>
        <taxon>Mucoromycota</taxon>
        <taxon>Glomeromycotina</taxon>
        <taxon>Glomeromycetes</taxon>
        <taxon>Diversisporales</taxon>
        <taxon>Acaulosporaceae</taxon>
        <taxon>Acaulospora</taxon>
    </lineage>
</organism>
<dbReference type="PANTHER" id="PTHR12965">
    <property type="entry name" value="VACUOLAR PROTEIN SORTING 54"/>
    <property type="match status" value="1"/>
</dbReference>
<evidence type="ECO:0000313" key="11">
    <source>
        <dbReference type="EMBL" id="CAG8619693.1"/>
    </source>
</evidence>
<protein>
    <recommendedName>
        <fullName evidence="3">Vacuolar protein sorting-associated protein 54</fullName>
    </recommendedName>
</protein>
<comment type="subcellular location">
    <subcellularLocation>
        <location evidence="1">Golgi apparatus</location>
        <location evidence="1">trans-Golgi network</location>
    </subcellularLocation>
</comment>
<dbReference type="Proteomes" id="UP000789342">
    <property type="component" value="Unassembled WGS sequence"/>
</dbReference>
<keyword evidence="12" id="KW-1185">Reference proteome</keyword>
<dbReference type="Gene3D" id="6.10.250.860">
    <property type="match status" value="1"/>
</dbReference>
<keyword evidence="5" id="KW-0653">Protein transport</keyword>
<evidence type="ECO:0000256" key="4">
    <source>
        <dbReference type="ARBA" id="ARBA00022448"/>
    </source>
</evidence>
<dbReference type="EMBL" id="CAJVPV010007498">
    <property type="protein sequence ID" value="CAG8619693.1"/>
    <property type="molecule type" value="Genomic_DNA"/>
</dbReference>
<name>A0A9N9GQY7_9GLOM</name>
<dbReference type="GO" id="GO:0019905">
    <property type="term" value="F:syntaxin binding"/>
    <property type="evidence" value="ECO:0007669"/>
    <property type="project" value="TreeGrafter"/>
</dbReference>
<keyword evidence="7" id="KW-0175">Coiled coil</keyword>
<evidence type="ECO:0000256" key="7">
    <source>
        <dbReference type="ARBA" id="ARBA00023054"/>
    </source>
</evidence>
<dbReference type="InterPro" id="IPR012501">
    <property type="entry name" value="Vps54_C"/>
</dbReference>
<comment type="similarity">
    <text evidence="2">Belongs to the VPS54 family.</text>
</comment>
<proteinExistence type="inferred from homology"/>
<accession>A0A9N9GQY7</accession>
<evidence type="ECO:0000256" key="5">
    <source>
        <dbReference type="ARBA" id="ARBA00022927"/>
    </source>
</evidence>
<keyword evidence="4" id="KW-0813">Transport</keyword>
<reference evidence="11" key="1">
    <citation type="submission" date="2021-06" db="EMBL/GenBank/DDBJ databases">
        <authorList>
            <person name="Kallberg Y."/>
            <person name="Tangrot J."/>
            <person name="Rosling A."/>
        </authorList>
    </citation>
    <scope>NUCLEOTIDE SEQUENCE</scope>
    <source>
        <strain evidence="11">CL551</strain>
    </source>
</reference>
<evidence type="ECO:0000256" key="6">
    <source>
        <dbReference type="ARBA" id="ARBA00023034"/>
    </source>
</evidence>
<gene>
    <name evidence="11" type="ORF">AMORRO_LOCUS8603</name>
</gene>
<evidence type="ECO:0000256" key="2">
    <source>
        <dbReference type="ARBA" id="ARBA00009150"/>
    </source>
</evidence>
<dbReference type="Pfam" id="PF07928">
    <property type="entry name" value="Vps54"/>
    <property type="match status" value="1"/>
</dbReference>
<feature type="region of interest" description="Disordered" evidence="8">
    <location>
        <begin position="24"/>
        <end position="43"/>
    </location>
</feature>